<evidence type="ECO:0000313" key="1">
    <source>
        <dbReference type="EMBL" id="GEP01139.1"/>
    </source>
</evidence>
<evidence type="ECO:0000313" key="2">
    <source>
        <dbReference type="Proteomes" id="UP000321258"/>
    </source>
</evidence>
<dbReference type="Gene3D" id="3.90.1150.30">
    <property type="match status" value="1"/>
</dbReference>
<gene>
    <name evidence="1" type="ORF">MHA02_35260</name>
</gene>
<comment type="caution">
    <text evidence="1">The sequence shown here is derived from an EMBL/GenBank/DDBJ whole genome shotgun (WGS) entry which is preliminary data.</text>
</comment>
<sequence>MSEASIERLRRICLALPEATEKPAWDAPTFRVRDRIFAMPRDRDGRPSVWMKAPPHAQEILIGADPERFFAPPYVGPKGWVGMRLDAGPDWEEVRALVTRSYRLIAPKRLAARVTEVDGADISATSGSNR</sequence>
<organism evidence="1 2">
    <name type="scientific">Methylobacterium haplocladii</name>
    <dbReference type="NCBI Taxonomy" id="1176176"/>
    <lineage>
        <taxon>Bacteria</taxon>
        <taxon>Pseudomonadati</taxon>
        <taxon>Pseudomonadota</taxon>
        <taxon>Alphaproteobacteria</taxon>
        <taxon>Hyphomicrobiales</taxon>
        <taxon>Methylobacteriaceae</taxon>
        <taxon>Methylobacterium</taxon>
    </lineage>
</organism>
<proteinExistence type="predicted"/>
<dbReference type="AlphaFoldDB" id="A0A512IU24"/>
<dbReference type="EMBL" id="BJZT01000039">
    <property type="protein sequence ID" value="GEP01139.1"/>
    <property type="molecule type" value="Genomic_DNA"/>
</dbReference>
<accession>A0A512IU24</accession>
<keyword evidence="2" id="KW-1185">Reference proteome</keyword>
<dbReference type="Pfam" id="PF04237">
    <property type="entry name" value="YjbR"/>
    <property type="match status" value="1"/>
</dbReference>
<dbReference type="SUPFAM" id="SSF142906">
    <property type="entry name" value="YjbR-like"/>
    <property type="match status" value="1"/>
</dbReference>
<name>A0A512IU24_9HYPH</name>
<dbReference type="OrthoDB" id="277063at2"/>
<dbReference type="InterPro" id="IPR038056">
    <property type="entry name" value="YjbR-like_sf"/>
</dbReference>
<dbReference type="GO" id="GO:0016740">
    <property type="term" value="F:transferase activity"/>
    <property type="evidence" value="ECO:0007669"/>
    <property type="project" value="UniProtKB-KW"/>
</dbReference>
<keyword evidence="1" id="KW-0808">Transferase</keyword>
<reference evidence="1 2" key="1">
    <citation type="submission" date="2019-07" db="EMBL/GenBank/DDBJ databases">
        <title>Whole genome shotgun sequence of Methylobacterium haplocladii NBRC 107714.</title>
        <authorList>
            <person name="Hosoyama A."/>
            <person name="Uohara A."/>
            <person name="Ohji S."/>
            <person name="Ichikawa N."/>
        </authorList>
    </citation>
    <scope>NUCLEOTIDE SEQUENCE [LARGE SCALE GENOMIC DNA]</scope>
    <source>
        <strain evidence="1 2">NBRC 107714</strain>
    </source>
</reference>
<dbReference type="Proteomes" id="UP000321258">
    <property type="component" value="Unassembled WGS sequence"/>
</dbReference>
<dbReference type="InterPro" id="IPR058532">
    <property type="entry name" value="YjbR/MT2646/Rv2570-like"/>
</dbReference>
<protein>
    <submittedName>
        <fullName evidence="1">Phosphoribosylglycinamide formyltransferase</fullName>
    </submittedName>
</protein>
<dbReference type="RefSeq" id="WP_147081179.1">
    <property type="nucleotide sequence ID" value="NZ_BJZT01000039.1"/>
</dbReference>